<organism evidence="2 3">
    <name type="scientific">Candidatus Desulfatifera sulfidica</name>
    <dbReference type="NCBI Taxonomy" id="2841691"/>
    <lineage>
        <taxon>Bacteria</taxon>
        <taxon>Pseudomonadati</taxon>
        <taxon>Thermodesulfobacteriota</taxon>
        <taxon>Desulfobulbia</taxon>
        <taxon>Desulfobulbales</taxon>
        <taxon>Desulfobulbaceae</taxon>
        <taxon>Candidatus Desulfatifera</taxon>
    </lineage>
</organism>
<feature type="domain" description="Metallo-beta-lactamase" evidence="1">
    <location>
        <begin position="25"/>
        <end position="251"/>
    </location>
</feature>
<protein>
    <submittedName>
        <fullName evidence="2">MBL fold metallo-hydrolase</fullName>
    </submittedName>
</protein>
<evidence type="ECO:0000259" key="1">
    <source>
        <dbReference type="SMART" id="SM00849"/>
    </source>
</evidence>
<comment type="caution">
    <text evidence="2">The sequence shown here is derived from an EMBL/GenBank/DDBJ whole genome shotgun (WGS) entry which is preliminary data.</text>
</comment>
<evidence type="ECO:0000313" key="3">
    <source>
        <dbReference type="Proteomes" id="UP000599024"/>
    </source>
</evidence>
<dbReference type="InterPro" id="IPR036866">
    <property type="entry name" value="RibonucZ/Hydroxyglut_hydro"/>
</dbReference>
<dbReference type="Pfam" id="PF00753">
    <property type="entry name" value="Lactamase_B"/>
    <property type="match status" value="1"/>
</dbReference>
<dbReference type="Gene3D" id="3.60.15.10">
    <property type="entry name" value="Ribonuclease Z/Hydroxyacylglutathione hydrolase-like"/>
    <property type="match status" value="1"/>
</dbReference>
<proteinExistence type="predicted"/>
<dbReference type="InterPro" id="IPR041712">
    <property type="entry name" value="DHPS-like_MBL-fold"/>
</dbReference>
<dbReference type="CDD" id="cd07713">
    <property type="entry name" value="DHPS-like_MBL-fold"/>
    <property type="match status" value="1"/>
</dbReference>
<accession>A0A8J6TDR8</accession>
<name>A0A8J6TDR8_9BACT</name>
<reference evidence="2 3" key="1">
    <citation type="submission" date="2020-08" db="EMBL/GenBank/DDBJ databases">
        <title>Bridging the membrane lipid divide: bacteria of the FCB group superphylum have the potential to synthesize archaeal ether lipids.</title>
        <authorList>
            <person name="Villanueva L."/>
            <person name="Von Meijenfeldt F.A.B."/>
            <person name="Westbye A.B."/>
            <person name="Yadav S."/>
            <person name="Hopmans E.C."/>
            <person name="Dutilh B.E."/>
            <person name="Sinninghe Damste J.S."/>
        </authorList>
    </citation>
    <scope>NUCLEOTIDE SEQUENCE [LARGE SCALE GENOMIC DNA]</scope>
    <source>
        <strain evidence="2">NIOZ-UU81</strain>
    </source>
</reference>
<evidence type="ECO:0000313" key="2">
    <source>
        <dbReference type="EMBL" id="MBC8208642.1"/>
    </source>
</evidence>
<gene>
    <name evidence="2" type="ORF">H8E79_05695</name>
</gene>
<dbReference type="InterPro" id="IPR052926">
    <property type="entry name" value="Metallo-beta-lactamase_dom"/>
</dbReference>
<dbReference type="Proteomes" id="UP000599024">
    <property type="component" value="Unassembled WGS sequence"/>
</dbReference>
<dbReference type="InterPro" id="IPR001279">
    <property type="entry name" value="Metallo-B-lactamas"/>
</dbReference>
<dbReference type="SUPFAM" id="SSF56281">
    <property type="entry name" value="Metallo-hydrolase/oxidoreductase"/>
    <property type="match status" value="1"/>
</dbReference>
<dbReference type="PANTHER" id="PTHR13754">
    <property type="entry name" value="METALLO-BETA-LACTAMASE SUPERFAMILY PROTEIN"/>
    <property type="match status" value="1"/>
</dbReference>
<dbReference type="AlphaFoldDB" id="A0A8J6TDR8"/>
<dbReference type="PANTHER" id="PTHR13754:SF13">
    <property type="entry name" value="METALLO-BETA-LACTAMASE SUPERFAMILY PROTEIN (AFU_ORTHOLOGUE AFUA_3G07630)"/>
    <property type="match status" value="1"/>
</dbReference>
<dbReference type="EMBL" id="JACNLK010000047">
    <property type="protein sequence ID" value="MBC8208642.1"/>
    <property type="molecule type" value="Genomic_DNA"/>
</dbReference>
<dbReference type="SMART" id="SM00849">
    <property type="entry name" value="Lactamase_B"/>
    <property type="match status" value="1"/>
</dbReference>
<dbReference type="GO" id="GO:0016740">
    <property type="term" value="F:transferase activity"/>
    <property type="evidence" value="ECO:0007669"/>
    <property type="project" value="TreeGrafter"/>
</dbReference>
<sequence>MNSKITITVLCDNSVISPFGLIAEHGWAVLIETGTFRLLFDCGQGLAITRNSQILGLNLNHLNGIVLSHGHYDHCSGLPDVLGITGSTQVFCHPAVFRKRYWRDELHQQRFIGIRHRQEYLESLGAEFSWNRELREIAPSCYLTGEVPRMATFEPPDPFMQELTPTDEWRQDDLIDDQSLILDGPQGLIVILGCAHAGLINILTSIRKRFPDRPIDTVMGGTHLGFCNDLQFAATIQALEKFKIRTLAACHCTGPKRAAELARIFNDQYKFIGAGSHLVFESDQ</sequence>